<feature type="compositionally biased region" description="Low complexity" evidence="10">
    <location>
        <begin position="335"/>
        <end position="344"/>
    </location>
</feature>
<dbReference type="GO" id="GO:0006289">
    <property type="term" value="P:nucleotide-excision repair"/>
    <property type="evidence" value="ECO:0007669"/>
    <property type="project" value="TreeGrafter"/>
</dbReference>
<feature type="compositionally biased region" description="Acidic residues" evidence="10">
    <location>
        <begin position="428"/>
        <end position="439"/>
    </location>
</feature>
<feature type="compositionally biased region" description="Basic and acidic residues" evidence="10">
    <location>
        <begin position="224"/>
        <end position="235"/>
    </location>
</feature>
<dbReference type="GO" id="GO:0008094">
    <property type="term" value="F:ATP-dependent activity, acting on DNA"/>
    <property type="evidence" value="ECO:0007669"/>
    <property type="project" value="TreeGrafter"/>
</dbReference>
<dbReference type="PROSITE" id="PS00518">
    <property type="entry name" value="ZF_RING_1"/>
    <property type="match status" value="1"/>
</dbReference>
<dbReference type="CDD" id="cd18793">
    <property type="entry name" value="SF2_C_SNF"/>
    <property type="match status" value="1"/>
</dbReference>
<dbReference type="AlphaFoldDB" id="A0A061H0Y0"/>
<evidence type="ECO:0000256" key="5">
    <source>
        <dbReference type="ARBA" id="ARBA00022801"/>
    </source>
</evidence>
<dbReference type="GO" id="GO:0016787">
    <property type="term" value="F:hydrolase activity"/>
    <property type="evidence" value="ECO:0007669"/>
    <property type="project" value="UniProtKB-KW"/>
</dbReference>
<feature type="domain" description="RING-type" evidence="11">
    <location>
        <begin position="893"/>
        <end position="938"/>
    </location>
</feature>
<evidence type="ECO:0000259" key="12">
    <source>
        <dbReference type="PROSITE" id="PS51192"/>
    </source>
</evidence>
<dbReference type="PANTHER" id="PTHR45626:SF12">
    <property type="entry name" value="DNA REPAIR PROTEIN RAD16"/>
    <property type="match status" value="1"/>
</dbReference>
<dbReference type="CDD" id="cd18008">
    <property type="entry name" value="DEXDc_SHPRH-like"/>
    <property type="match status" value="1"/>
</dbReference>
<feature type="compositionally biased region" description="Acidic residues" evidence="10">
    <location>
        <begin position="236"/>
        <end position="250"/>
    </location>
</feature>
<evidence type="ECO:0000259" key="11">
    <source>
        <dbReference type="PROSITE" id="PS50089"/>
    </source>
</evidence>
<dbReference type="SUPFAM" id="SSF52540">
    <property type="entry name" value="P-loop containing nucleoside triphosphate hydrolases"/>
    <property type="match status" value="2"/>
</dbReference>
<evidence type="ECO:0000313" key="15">
    <source>
        <dbReference type="Proteomes" id="UP000053664"/>
    </source>
</evidence>
<evidence type="ECO:0000256" key="10">
    <source>
        <dbReference type="SAM" id="MobiDB-lite"/>
    </source>
</evidence>
<feature type="compositionally biased region" description="Low complexity" evidence="10">
    <location>
        <begin position="138"/>
        <end position="158"/>
    </location>
</feature>
<evidence type="ECO:0000256" key="9">
    <source>
        <dbReference type="PROSITE-ProRule" id="PRU00175"/>
    </source>
</evidence>
<dbReference type="InterPro" id="IPR014001">
    <property type="entry name" value="Helicase_ATP-bd"/>
</dbReference>
<sequence length="1154" mass="127408">MAPPPGPRRSSRQSISRGQGSAASGSDGRDELDMLGDDARTATTPSPELGRGSQRASFASSAGSTTPATIASNISSARASGTVTPATSIDDAEEVLLPVPASKASASRTGPVKGAFSPTNQPPAVKFEAGHAFVEIPSHTSSQRSTRASTRASVPTRSALKRSTSAAGDAAAAPSTKSTGKRKIEAIVISSSSDDEAEKQRQPQPPLRPAKRSRTSIGGSSSMRKFDEDKYKDGDDINDDEDDETEDETEWYMAAKFTPKAAKGKGQTKAMAKGKGKIVKGVDEDPHEDADVKAAPPATQQRSALQRTSRRSTAAAAAAAAPAMKGDSDGDEELVALSLELASEGVSDVPEPASVATKSKGRRAAANAASIKTKAKAALDEYQVDDDNSGSDSDFEPVGYSKRASRSARQARLKRDIDIDSDASSLDGSDDSELSDEDAPLAAGSSAGPSTGLAAGSMREEQQYETAKQRAARLRSERRQARLKNKNVRSQYEKNKRALVAHHPELKDVWEKLRDGVAVIKPEQAEQPAGLNIKLLPFQREGLDWLKRQEAGPWKGGMLADEMGMGKTIQMISLMLSDRQKPCLVLAPTVAIMQWRNEIEQYTEPRLKVELWHGANRTQDADRLRRADVVLTSYAVLESCYRKQETGFQRKKMRVKEDSVLHAIHWRRIILDEAHNIKERATNTAKGAFALKGDFRWCLSGTPLQNRVGELYSMIRFLGGDPYAFYFCKKCPCKSLHWQFSDRRNCDSCGHTPMHHTCFWNNEILKPIQKNGAEQGEGKDAFGRLRLLLERMMLRRTKLERADDMGLPPRTIEVRRDLFNEEEEDLYTSLYSDTTRKFSTYLDQGTVLNNYSNIFTLLTRMRQIANHPDLVLRSQSGVSNRLLGEQQDEHHVCKICADVAEDAIMSRCRHVFCRECVRQYLETDLPPDAGAPDCPYCHATLSIDLEGEALEPPQPLNNASDGGRSGRQGILSRLDMDQWRSSTKIEALVEELTQLRAEDKTIKSLVFSQFVNFLDLIAFRLQRAGFQICRLEGNMSPEARNKTIKHFMENPNVTVFLVSLKAGGVALNLTEASRVYLMDPWWNPSVEVQAMDRIHRLGQHRPIIVKRMIIENSIESRIIELQNKKSAMIEAAIGKDESAMGRLSVADLRFLFTL</sequence>
<dbReference type="HOGENOM" id="CLU_000315_2_1_1"/>
<keyword evidence="3" id="KW-0547">Nucleotide-binding</keyword>
<feature type="compositionally biased region" description="Acidic residues" evidence="10">
    <location>
        <begin position="382"/>
        <end position="395"/>
    </location>
</feature>
<evidence type="ECO:0000259" key="13">
    <source>
        <dbReference type="PROSITE" id="PS51194"/>
    </source>
</evidence>
<accession>A0A061H0Y0</accession>
<evidence type="ECO:0000256" key="8">
    <source>
        <dbReference type="ARBA" id="ARBA00022840"/>
    </source>
</evidence>
<dbReference type="Gene3D" id="3.40.50.300">
    <property type="entry name" value="P-loop containing nucleotide triphosphate hydrolases"/>
    <property type="match status" value="1"/>
</dbReference>
<protein>
    <submittedName>
        <fullName evidence="14">Uncharacterized protein</fullName>
    </submittedName>
</protein>
<dbReference type="Pfam" id="PF00097">
    <property type="entry name" value="zf-C3HC4"/>
    <property type="match status" value="1"/>
</dbReference>
<dbReference type="PROSITE" id="PS51194">
    <property type="entry name" value="HELICASE_CTER"/>
    <property type="match status" value="1"/>
</dbReference>
<dbReference type="InterPro" id="IPR000330">
    <property type="entry name" value="SNF2_N"/>
</dbReference>
<dbReference type="InterPro" id="IPR049730">
    <property type="entry name" value="SNF2/RAD54-like_C"/>
</dbReference>
<dbReference type="Proteomes" id="UP000053664">
    <property type="component" value="Unassembled WGS sequence"/>
</dbReference>
<evidence type="ECO:0000256" key="7">
    <source>
        <dbReference type="ARBA" id="ARBA00022833"/>
    </source>
</evidence>
<keyword evidence="5" id="KW-0378">Hydrolase</keyword>
<dbReference type="InterPro" id="IPR038718">
    <property type="entry name" value="SNF2-like_sf"/>
</dbReference>
<dbReference type="InterPro" id="IPR050628">
    <property type="entry name" value="SNF2_RAD54_helicase_TF"/>
</dbReference>
<feature type="compositionally biased region" description="Low complexity" evidence="10">
    <location>
        <begin position="12"/>
        <end position="21"/>
    </location>
</feature>
<keyword evidence="6" id="KW-0347">Helicase</keyword>
<dbReference type="RefSeq" id="XP_007882272.1">
    <property type="nucleotide sequence ID" value="XM_007884081.1"/>
</dbReference>
<feature type="compositionally biased region" description="Polar residues" evidence="10">
    <location>
        <begin position="54"/>
        <end position="87"/>
    </location>
</feature>
<keyword evidence="7" id="KW-0862">Zinc</keyword>
<dbReference type="SMART" id="SM00184">
    <property type="entry name" value="RING"/>
    <property type="match status" value="1"/>
</dbReference>
<gene>
    <name evidence="14" type="ORF">PFL1_06538</name>
</gene>
<organism evidence="14 15">
    <name type="scientific">Pseudozyma flocculosa PF-1</name>
    <dbReference type="NCBI Taxonomy" id="1277687"/>
    <lineage>
        <taxon>Eukaryota</taxon>
        <taxon>Fungi</taxon>
        <taxon>Dikarya</taxon>
        <taxon>Basidiomycota</taxon>
        <taxon>Ustilaginomycotina</taxon>
        <taxon>Ustilaginomycetes</taxon>
        <taxon>Ustilaginales</taxon>
        <taxon>Ustilaginaceae</taxon>
        <taxon>Pseudozyma</taxon>
    </lineage>
</organism>
<dbReference type="SMART" id="SM00487">
    <property type="entry name" value="DEXDc"/>
    <property type="match status" value="1"/>
</dbReference>
<evidence type="ECO:0000256" key="3">
    <source>
        <dbReference type="ARBA" id="ARBA00022741"/>
    </source>
</evidence>
<feature type="compositionally biased region" description="Basic and acidic residues" evidence="10">
    <location>
        <begin position="27"/>
        <end position="40"/>
    </location>
</feature>
<comment type="similarity">
    <text evidence="1">Belongs to the SNF2/RAD54 helicase family.</text>
</comment>
<dbReference type="InterPro" id="IPR027417">
    <property type="entry name" value="P-loop_NTPase"/>
</dbReference>
<dbReference type="InterPro" id="IPR017907">
    <property type="entry name" value="Znf_RING_CS"/>
</dbReference>
<reference evidence="14 15" key="1">
    <citation type="journal article" date="2013" name="Plant Cell">
        <title>The transition from a phytopathogenic smut ancestor to an anamorphic biocontrol agent deciphered by comparative whole-genome analysis.</title>
        <authorList>
            <person name="Lefebvre F."/>
            <person name="Joly D.L."/>
            <person name="Labbe C."/>
            <person name="Teichmann B."/>
            <person name="Linning R."/>
            <person name="Belzile F."/>
            <person name="Bakkeren G."/>
            <person name="Belanger R.R."/>
        </authorList>
    </citation>
    <scope>NUCLEOTIDE SEQUENCE [LARGE SCALE GENOMIC DNA]</scope>
    <source>
        <strain evidence="14 15">PF-1</strain>
    </source>
</reference>
<dbReference type="GO" id="GO:0005634">
    <property type="term" value="C:nucleus"/>
    <property type="evidence" value="ECO:0007669"/>
    <property type="project" value="TreeGrafter"/>
</dbReference>
<dbReference type="InterPro" id="IPR018957">
    <property type="entry name" value="Znf_C3HC4_RING-type"/>
</dbReference>
<dbReference type="Gene3D" id="3.40.50.10810">
    <property type="entry name" value="Tandem AAA-ATPase domain"/>
    <property type="match status" value="1"/>
</dbReference>
<dbReference type="PROSITE" id="PS50089">
    <property type="entry name" value="ZF_RING_2"/>
    <property type="match status" value="1"/>
</dbReference>
<name>A0A061H0Y0_9BASI</name>
<dbReference type="GO" id="GO:0008270">
    <property type="term" value="F:zinc ion binding"/>
    <property type="evidence" value="ECO:0007669"/>
    <property type="project" value="UniProtKB-KW"/>
</dbReference>
<dbReference type="SUPFAM" id="SSF57850">
    <property type="entry name" value="RING/U-box"/>
    <property type="match status" value="1"/>
</dbReference>
<keyword evidence="2" id="KW-0479">Metal-binding</keyword>
<feature type="compositionally biased region" description="Basic residues" evidence="10">
    <location>
        <begin position="403"/>
        <end position="412"/>
    </location>
</feature>
<evidence type="ECO:0000256" key="6">
    <source>
        <dbReference type="ARBA" id="ARBA00022806"/>
    </source>
</evidence>
<dbReference type="GO" id="GO:0005524">
    <property type="term" value="F:ATP binding"/>
    <property type="evidence" value="ECO:0007669"/>
    <property type="project" value="UniProtKB-KW"/>
</dbReference>
<dbReference type="GO" id="GO:0004386">
    <property type="term" value="F:helicase activity"/>
    <property type="evidence" value="ECO:0007669"/>
    <property type="project" value="UniProtKB-KW"/>
</dbReference>
<evidence type="ECO:0000256" key="2">
    <source>
        <dbReference type="ARBA" id="ARBA00022723"/>
    </source>
</evidence>
<evidence type="ECO:0000313" key="14">
    <source>
        <dbReference type="EMBL" id="EPQ25863.1"/>
    </source>
</evidence>
<dbReference type="GeneID" id="19320611"/>
<dbReference type="InterPro" id="IPR001650">
    <property type="entry name" value="Helicase_C-like"/>
</dbReference>
<feature type="compositionally biased region" description="Low complexity" evidence="10">
    <location>
        <begin position="299"/>
        <end position="321"/>
    </location>
</feature>
<dbReference type="KEGG" id="pfp:PFL1_06538"/>
<dbReference type="Gene3D" id="3.30.40.10">
    <property type="entry name" value="Zinc/RING finger domain, C3HC4 (zinc finger)"/>
    <property type="match status" value="1"/>
</dbReference>
<feature type="region of interest" description="Disordered" evidence="10">
    <location>
        <begin position="1"/>
        <end position="490"/>
    </location>
</feature>
<proteinExistence type="inferred from homology"/>
<dbReference type="Pfam" id="PF00271">
    <property type="entry name" value="Helicase_C"/>
    <property type="match status" value="1"/>
</dbReference>
<keyword evidence="8" id="KW-0067">ATP-binding</keyword>
<dbReference type="OrthoDB" id="448448at2759"/>
<dbReference type="InterPro" id="IPR001841">
    <property type="entry name" value="Znf_RING"/>
</dbReference>
<dbReference type="eggNOG" id="KOG1002">
    <property type="taxonomic scope" value="Eukaryota"/>
</dbReference>
<evidence type="ECO:0000256" key="4">
    <source>
        <dbReference type="ARBA" id="ARBA00022771"/>
    </source>
</evidence>
<evidence type="ECO:0000256" key="1">
    <source>
        <dbReference type="ARBA" id="ARBA00007025"/>
    </source>
</evidence>
<dbReference type="PANTHER" id="PTHR45626">
    <property type="entry name" value="TRANSCRIPTION TERMINATION FACTOR 2-RELATED"/>
    <property type="match status" value="1"/>
</dbReference>
<dbReference type="EMBL" id="KE361649">
    <property type="protein sequence ID" value="EPQ25863.1"/>
    <property type="molecule type" value="Genomic_DNA"/>
</dbReference>
<feature type="domain" description="Helicase C-terminal" evidence="13">
    <location>
        <begin position="987"/>
        <end position="1137"/>
    </location>
</feature>
<feature type="compositionally biased region" description="Basic and acidic residues" evidence="10">
    <location>
        <begin position="280"/>
        <end position="292"/>
    </location>
</feature>
<feature type="domain" description="Helicase ATP-binding" evidence="12">
    <location>
        <begin position="548"/>
        <end position="721"/>
    </location>
</feature>
<dbReference type="PROSITE" id="PS51192">
    <property type="entry name" value="HELICASE_ATP_BIND_1"/>
    <property type="match status" value="1"/>
</dbReference>
<keyword evidence="4 9" id="KW-0863">Zinc-finger</keyword>
<dbReference type="Pfam" id="PF00176">
    <property type="entry name" value="SNF2-rel_dom"/>
    <property type="match status" value="1"/>
</dbReference>
<feature type="compositionally biased region" description="Low complexity" evidence="10">
    <location>
        <begin position="440"/>
        <end position="457"/>
    </location>
</feature>
<dbReference type="InterPro" id="IPR013083">
    <property type="entry name" value="Znf_RING/FYVE/PHD"/>
</dbReference>
<dbReference type="SMART" id="SM00490">
    <property type="entry name" value="HELICc"/>
    <property type="match status" value="1"/>
</dbReference>